<dbReference type="AlphaFoldDB" id="A0A0J6HE14"/>
<dbReference type="InterPro" id="IPR050109">
    <property type="entry name" value="HTH-type_TetR-like_transc_reg"/>
</dbReference>
<evidence type="ECO:0000256" key="1">
    <source>
        <dbReference type="ARBA" id="ARBA00023125"/>
    </source>
</evidence>
<dbReference type="PATRIC" id="fig|163011.3.peg.1348"/>
<dbReference type="Pfam" id="PF00440">
    <property type="entry name" value="TetR_N"/>
    <property type="match status" value="1"/>
</dbReference>
<dbReference type="Proteomes" id="UP000434925">
    <property type="component" value="Unassembled WGS sequence"/>
</dbReference>
<reference evidence="5" key="1">
    <citation type="submission" date="2016-10" db="EMBL/GenBank/DDBJ databases">
        <authorList>
            <person name="de Groot N.N."/>
        </authorList>
    </citation>
    <scope>NUCLEOTIDE SEQUENCE [LARGE SCALE GENOMIC DNA]</scope>
    <source>
        <strain evidence="5">BS3782</strain>
    </source>
</reference>
<gene>
    <name evidence="4" type="ORF">F7R14_06750</name>
    <name evidence="5" type="ORF">SAMN04490191_3859</name>
</gene>
<dbReference type="RefSeq" id="WP_048393049.1">
    <property type="nucleotide sequence ID" value="NZ_JYLB01000001.1"/>
</dbReference>
<evidence type="ECO:0000313" key="4">
    <source>
        <dbReference type="EMBL" id="KAB0507529.1"/>
    </source>
</evidence>
<name>A0A0J6HE14_9PSED</name>
<keyword evidence="1 2" id="KW-0238">DNA-binding</keyword>
<dbReference type="PROSITE" id="PS50977">
    <property type="entry name" value="HTH_TETR_2"/>
    <property type="match status" value="1"/>
</dbReference>
<dbReference type="EMBL" id="LT629746">
    <property type="protein sequence ID" value="SDT30367.1"/>
    <property type="molecule type" value="Genomic_DNA"/>
</dbReference>
<dbReference type="PROSITE" id="PS01081">
    <property type="entry name" value="HTH_TETR_1"/>
    <property type="match status" value="1"/>
</dbReference>
<dbReference type="InterPro" id="IPR036271">
    <property type="entry name" value="Tet_transcr_reg_TetR-rel_C_sf"/>
</dbReference>
<dbReference type="InterPro" id="IPR009057">
    <property type="entry name" value="Homeodomain-like_sf"/>
</dbReference>
<keyword evidence="6" id="KW-1185">Reference proteome</keyword>
<dbReference type="Proteomes" id="UP000182814">
    <property type="component" value="Chromosome I"/>
</dbReference>
<organism evidence="5 6">
    <name type="scientific">Pseudomonas lini</name>
    <dbReference type="NCBI Taxonomy" id="163011"/>
    <lineage>
        <taxon>Bacteria</taxon>
        <taxon>Pseudomonadati</taxon>
        <taxon>Pseudomonadota</taxon>
        <taxon>Gammaproteobacteria</taxon>
        <taxon>Pseudomonadales</taxon>
        <taxon>Pseudomonadaceae</taxon>
        <taxon>Pseudomonas</taxon>
    </lineage>
</organism>
<protein>
    <submittedName>
        <fullName evidence="5">DNA-binding transcriptional regulator, AcrR family</fullName>
    </submittedName>
    <submittedName>
        <fullName evidence="4">TetR/AcrR family transcriptional regulator</fullName>
    </submittedName>
</protein>
<dbReference type="PANTHER" id="PTHR30055">
    <property type="entry name" value="HTH-TYPE TRANSCRIPTIONAL REGULATOR RUTR"/>
    <property type="match status" value="1"/>
</dbReference>
<evidence type="ECO:0000313" key="6">
    <source>
        <dbReference type="Proteomes" id="UP000182814"/>
    </source>
</evidence>
<dbReference type="PRINTS" id="PR00455">
    <property type="entry name" value="HTHTETR"/>
</dbReference>
<accession>A0A0J6HE14</accession>
<dbReference type="InterPro" id="IPR001647">
    <property type="entry name" value="HTH_TetR"/>
</dbReference>
<dbReference type="GO" id="GO:0003700">
    <property type="term" value="F:DNA-binding transcription factor activity"/>
    <property type="evidence" value="ECO:0007669"/>
    <property type="project" value="TreeGrafter"/>
</dbReference>
<evidence type="ECO:0000313" key="5">
    <source>
        <dbReference type="EMBL" id="SDT30367.1"/>
    </source>
</evidence>
<dbReference type="InterPro" id="IPR023772">
    <property type="entry name" value="DNA-bd_HTH_TetR-type_CS"/>
</dbReference>
<proteinExistence type="predicted"/>
<evidence type="ECO:0000259" key="3">
    <source>
        <dbReference type="PROSITE" id="PS50977"/>
    </source>
</evidence>
<dbReference type="SUPFAM" id="SSF46689">
    <property type="entry name" value="Homeodomain-like"/>
    <property type="match status" value="1"/>
</dbReference>
<dbReference type="PANTHER" id="PTHR30055:SF223">
    <property type="entry name" value="HTH-TYPE TRANSCRIPTIONAL REGULATOR UIDR"/>
    <property type="match status" value="1"/>
</dbReference>
<evidence type="ECO:0000256" key="2">
    <source>
        <dbReference type="PROSITE-ProRule" id="PRU00335"/>
    </source>
</evidence>
<dbReference type="EMBL" id="VZPO01000002">
    <property type="protein sequence ID" value="KAB0507529.1"/>
    <property type="molecule type" value="Genomic_DNA"/>
</dbReference>
<dbReference type="GO" id="GO:0000976">
    <property type="term" value="F:transcription cis-regulatory region binding"/>
    <property type="evidence" value="ECO:0007669"/>
    <property type="project" value="TreeGrafter"/>
</dbReference>
<evidence type="ECO:0000313" key="7">
    <source>
        <dbReference type="Proteomes" id="UP000434925"/>
    </source>
</evidence>
<feature type="domain" description="HTH tetR-type" evidence="3">
    <location>
        <begin position="10"/>
        <end position="70"/>
    </location>
</feature>
<reference evidence="4 7" key="3">
    <citation type="submission" date="2019-09" db="EMBL/GenBank/DDBJ databases">
        <title>Draft genome sequences of 48 bacterial type strains from the CCUG.</title>
        <authorList>
            <person name="Tunovic T."/>
            <person name="Pineiro-Iglesias B."/>
            <person name="Unosson C."/>
            <person name="Inganas E."/>
            <person name="Ohlen M."/>
            <person name="Cardew S."/>
            <person name="Jensie-Markopoulos S."/>
            <person name="Salva-Serra F."/>
            <person name="Jaen-Luchoro D."/>
            <person name="Karlsson R."/>
            <person name="Svensson-Stadler L."/>
            <person name="Chun J."/>
            <person name="Moore E."/>
        </authorList>
    </citation>
    <scope>NUCLEOTIDE SEQUENCE [LARGE SCALE GENOMIC DNA]</scope>
    <source>
        <strain evidence="4 7">CCUG 51522</strain>
    </source>
</reference>
<sequence length="203" mass="23195">MSGLRERQKVERRQAISKAAIELFERQGFQNTTIEQIANQAGVSAPTVFKYFGNKQEIILEILHDADQRALKDTRSQIPEMEDPVDTLCYLERLLTGYALEVMHPSLWRELLPLILFGGDKGLPEGYRAMNDALRAEISGLLRELQQAGKLRADLDVDLAAFLLNDYSHLQLFRLVNQEQPDIESHSAQVRHITELLFYGMRA</sequence>
<feature type="DNA-binding region" description="H-T-H motif" evidence="2">
    <location>
        <begin position="33"/>
        <end position="52"/>
    </location>
</feature>
<reference evidence="6" key="2">
    <citation type="submission" date="2016-10" db="EMBL/GenBank/DDBJ databases">
        <authorList>
            <person name="Varghese N."/>
            <person name="Submissions S."/>
        </authorList>
    </citation>
    <scope>NUCLEOTIDE SEQUENCE [LARGE SCALE GENOMIC DNA]</scope>
    <source>
        <strain evidence="6">BS3782</strain>
    </source>
</reference>
<dbReference type="SUPFAM" id="SSF48498">
    <property type="entry name" value="Tetracyclin repressor-like, C-terminal domain"/>
    <property type="match status" value="1"/>
</dbReference>
<dbReference type="Gene3D" id="1.10.357.10">
    <property type="entry name" value="Tetracycline Repressor, domain 2"/>
    <property type="match status" value="1"/>
</dbReference>